<accession>A0A8J2S866</accession>
<reference evidence="2" key="1">
    <citation type="submission" date="2021-11" db="EMBL/GenBank/DDBJ databases">
        <authorList>
            <consortium name="Genoscope - CEA"/>
            <person name="William W."/>
        </authorList>
    </citation>
    <scope>NUCLEOTIDE SEQUENCE</scope>
</reference>
<organism evidence="2 3">
    <name type="scientific">Pelagomonas calceolata</name>
    <dbReference type="NCBI Taxonomy" id="35677"/>
    <lineage>
        <taxon>Eukaryota</taxon>
        <taxon>Sar</taxon>
        <taxon>Stramenopiles</taxon>
        <taxon>Ochrophyta</taxon>
        <taxon>Pelagophyceae</taxon>
        <taxon>Pelagomonadales</taxon>
        <taxon>Pelagomonadaceae</taxon>
        <taxon>Pelagomonas</taxon>
    </lineage>
</organism>
<dbReference type="EMBL" id="CAKKNE010000001">
    <property type="protein sequence ID" value="CAH0365613.1"/>
    <property type="molecule type" value="Genomic_DNA"/>
</dbReference>
<dbReference type="AlphaFoldDB" id="A0A8J2S866"/>
<keyword evidence="1" id="KW-0812">Transmembrane</keyword>
<comment type="caution">
    <text evidence="2">The sequence shown here is derived from an EMBL/GenBank/DDBJ whole genome shotgun (WGS) entry which is preliminary data.</text>
</comment>
<evidence type="ECO:0000313" key="3">
    <source>
        <dbReference type="Proteomes" id="UP000789595"/>
    </source>
</evidence>
<dbReference type="Proteomes" id="UP000789595">
    <property type="component" value="Unassembled WGS sequence"/>
</dbReference>
<keyword evidence="1" id="KW-0472">Membrane</keyword>
<sequence length="236" mass="24823">MQGEQYYAEGSQPVATGTVVEQPVVLSGTIVNVEQPAPTAYAVQQPAKMPVVIAGAPPPTMVVTTATTVVQPAAPAPAGRWLGGNACGCCDPPGGGPLCCTAFCCPCVVVGQLWHRIVERGGGGTVLGILCGVSIAAYVLEIIVDAILAPMRVGWIFRFPAGFVYLYYMLKIREAAAREGGFQDHPVLCGNECCETYWCLPCIACFIMRHDIAAKQPGYNYQGCGNMAGTVHDLPA</sequence>
<proteinExistence type="predicted"/>
<name>A0A8J2S866_9STRA</name>
<keyword evidence="3" id="KW-1185">Reference proteome</keyword>
<keyword evidence="1" id="KW-1133">Transmembrane helix</keyword>
<feature type="transmembrane region" description="Helical" evidence="1">
    <location>
        <begin position="153"/>
        <end position="170"/>
    </location>
</feature>
<gene>
    <name evidence="2" type="ORF">PECAL_1P20610</name>
</gene>
<evidence type="ECO:0000256" key="1">
    <source>
        <dbReference type="SAM" id="Phobius"/>
    </source>
</evidence>
<protein>
    <submittedName>
        <fullName evidence="2">Uncharacterized protein</fullName>
    </submittedName>
</protein>
<feature type="transmembrane region" description="Helical" evidence="1">
    <location>
        <begin position="126"/>
        <end position="147"/>
    </location>
</feature>
<evidence type="ECO:0000313" key="2">
    <source>
        <dbReference type="EMBL" id="CAH0365613.1"/>
    </source>
</evidence>